<keyword evidence="4" id="KW-1185">Reference proteome</keyword>
<dbReference type="InterPro" id="IPR032675">
    <property type="entry name" value="LRR_dom_sf"/>
</dbReference>
<evidence type="ECO:0000313" key="4">
    <source>
        <dbReference type="Proteomes" id="UP000013840"/>
    </source>
</evidence>
<dbReference type="RefSeq" id="WP_010770741.1">
    <property type="nucleotide sequence ID" value="NZ_KB946332.1"/>
</dbReference>
<keyword evidence="1" id="KW-0732">Signal</keyword>
<evidence type="ECO:0000259" key="2">
    <source>
        <dbReference type="Pfam" id="PF05547"/>
    </source>
</evidence>
<name>R3U8T6_9ENTE</name>
<dbReference type="SUPFAM" id="SSF55486">
    <property type="entry name" value="Metalloproteases ('zincins'), catalytic domain"/>
    <property type="match status" value="1"/>
</dbReference>
<dbReference type="Pfam" id="PF05547">
    <property type="entry name" value="Peptidase_M6"/>
    <property type="match status" value="1"/>
</dbReference>
<dbReference type="eggNOG" id="COG4412">
    <property type="taxonomic scope" value="Bacteria"/>
</dbReference>
<protein>
    <submittedName>
        <fullName evidence="3">Bacterial surface protein 26-residue</fullName>
    </submittedName>
</protein>
<feature type="chain" id="PRO_5039359407" evidence="1">
    <location>
        <begin position="25"/>
        <end position="966"/>
    </location>
</feature>
<organism evidence="3 4">
    <name type="scientific">Enterococcus caccae ATCC BAA-1240</name>
    <dbReference type="NCBI Taxonomy" id="1158612"/>
    <lineage>
        <taxon>Bacteria</taxon>
        <taxon>Bacillati</taxon>
        <taxon>Bacillota</taxon>
        <taxon>Bacilli</taxon>
        <taxon>Lactobacillales</taxon>
        <taxon>Enterococcaceae</taxon>
        <taxon>Enterococcus</taxon>
    </lineage>
</organism>
<dbReference type="AlphaFoldDB" id="R3U8T6"/>
<evidence type="ECO:0000313" key="3">
    <source>
        <dbReference type="EMBL" id="EOL49893.1"/>
    </source>
</evidence>
<dbReference type="PATRIC" id="fig|1158612.3.peg.561"/>
<feature type="domain" description="Peptidase M6-like" evidence="2">
    <location>
        <begin position="134"/>
        <end position="373"/>
    </location>
</feature>
<dbReference type="GO" id="GO:0008233">
    <property type="term" value="F:peptidase activity"/>
    <property type="evidence" value="ECO:0007669"/>
    <property type="project" value="InterPro"/>
</dbReference>
<dbReference type="Proteomes" id="UP000013840">
    <property type="component" value="Unassembled WGS sequence"/>
</dbReference>
<dbReference type="InterPro" id="IPR008757">
    <property type="entry name" value="Peptidase_M6-like_domain"/>
</dbReference>
<dbReference type="PANTHER" id="PTHR41775">
    <property type="entry name" value="SECRETED PROTEIN-RELATED"/>
    <property type="match status" value="1"/>
</dbReference>
<dbReference type="GO" id="GO:0006508">
    <property type="term" value="P:proteolysis"/>
    <property type="evidence" value="ECO:0007669"/>
    <property type="project" value="InterPro"/>
</dbReference>
<dbReference type="EMBL" id="AJAU01000007">
    <property type="protein sequence ID" value="EOL49893.1"/>
    <property type="molecule type" value="Genomic_DNA"/>
</dbReference>
<dbReference type="STRING" id="317735.RU98_GL000645"/>
<dbReference type="InterPro" id="IPR011889">
    <property type="entry name" value="Liste_lipo_26"/>
</dbReference>
<dbReference type="PANTHER" id="PTHR41775:SF1">
    <property type="entry name" value="PEPTIDASE M6-LIKE DOMAIN-CONTAINING PROTEIN"/>
    <property type="match status" value="1"/>
</dbReference>
<dbReference type="SUPFAM" id="SSF52058">
    <property type="entry name" value="L domain-like"/>
    <property type="match status" value="1"/>
</dbReference>
<reference evidence="3 4" key="1">
    <citation type="submission" date="2013-02" db="EMBL/GenBank/DDBJ databases">
        <title>The Genome Sequence of Enterococcus caccae BAA-1240.</title>
        <authorList>
            <consortium name="The Broad Institute Genome Sequencing Platform"/>
            <consortium name="The Broad Institute Genome Sequencing Center for Infectious Disease"/>
            <person name="Earl A.M."/>
            <person name="Gilmore M.S."/>
            <person name="Lebreton F."/>
            <person name="Walker B."/>
            <person name="Young S.K."/>
            <person name="Zeng Q."/>
            <person name="Gargeya S."/>
            <person name="Fitzgerald M."/>
            <person name="Haas B."/>
            <person name="Abouelleil A."/>
            <person name="Alvarado L."/>
            <person name="Arachchi H.M."/>
            <person name="Berlin A.M."/>
            <person name="Chapman S.B."/>
            <person name="Dewar J."/>
            <person name="Goldberg J."/>
            <person name="Griggs A."/>
            <person name="Gujja S."/>
            <person name="Hansen M."/>
            <person name="Howarth C."/>
            <person name="Imamovic A."/>
            <person name="Larimer J."/>
            <person name="McCowan C."/>
            <person name="Murphy C."/>
            <person name="Neiman D."/>
            <person name="Pearson M."/>
            <person name="Priest M."/>
            <person name="Roberts A."/>
            <person name="Saif S."/>
            <person name="Shea T."/>
            <person name="Sisk P."/>
            <person name="Sykes S."/>
            <person name="Wortman J."/>
            <person name="Nusbaum C."/>
            <person name="Birren B."/>
        </authorList>
    </citation>
    <scope>NUCLEOTIDE SEQUENCE [LARGE SCALE GENOMIC DNA]</scope>
    <source>
        <strain evidence="3 4">ATCC BAA-1240</strain>
    </source>
</reference>
<gene>
    <name evidence="3" type="ORF">UC7_00558</name>
</gene>
<proteinExistence type="predicted"/>
<dbReference type="Pfam" id="PF03382">
    <property type="entry name" value="DUF285"/>
    <property type="match status" value="2"/>
</dbReference>
<dbReference type="InterPro" id="IPR005046">
    <property type="entry name" value="DUF285"/>
</dbReference>
<dbReference type="NCBIfam" id="TIGR02167">
    <property type="entry name" value="Liste_lipo_26"/>
    <property type="match status" value="4"/>
</dbReference>
<feature type="signal peptide" evidence="1">
    <location>
        <begin position="1"/>
        <end position="24"/>
    </location>
</feature>
<dbReference type="eggNOG" id="COG4886">
    <property type="taxonomic scope" value="Bacteria"/>
</dbReference>
<comment type="caution">
    <text evidence="3">The sequence shown here is derived from an EMBL/GenBank/DDBJ whole genome shotgun (WGS) entry which is preliminary data.</text>
</comment>
<evidence type="ECO:0000256" key="1">
    <source>
        <dbReference type="SAM" id="SignalP"/>
    </source>
</evidence>
<dbReference type="Gene3D" id="3.80.10.10">
    <property type="entry name" value="Ribonuclease Inhibitor"/>
    <property type="match status" value="2"/>
</dbReference>
<accession>R3U8T6</accession>
<sequence>MKKRLLFYFCVLLSFNLCAMKAEAGLINPDIPYETVTQQDGITFEVKLKGDEHFNYYVVKDTTDIVVPGENNTWYFGELSKDQTDVVATKEKYQIRQTRSKRLKEKDLEIVTKKINENLQSIQGSRGTALIPEKEQNVLVILLEFENQVFNQDTKEPRDEKGWSDTYFSTKNGYISVANYYTEATGGMIKIKPAKTTQFPEAPGVVKIKLDQKHPNNKLGIDSIVRPSLDCIEKEGYIDFSQYSQKSEDYSKNITLNDLHLVFVVAGGDRGTGSGHTNSILGYKSYSKQVYTSSGFMFENAFMAHGELIYTKDHDKVVGNNSTTSYKSVPSTIGLAAHEFGHELGLKDLYYNSNSRSGGLSDHSLMDRGAYGSRKEVDVDDPTNYIGASPVHLDAYSKMKLGVPVEEVATEKEVDIEDISSKNQKIYKVPVKEDKTGENYYLIENRQGFGFDEGRRDPYNKKRTSTSKGIAIYRINDFYKNVGNVGASVYGEQNVTLIEADEIIKGAPSLEKGTVTGDYAYFKKGQEGLNLFTGDSNPSIKNPDLYPKFMMAVQSELGVKMSVSFIDPTLKHGEFEGVSFTWNETEKILTLGKGSGTTQFNIPKLVEENQIDSKQVQTIVISKPLKLTSAKSLFQNMSALKEIRNIENLDTSKVTDMSLMFSGLSAITTLDLSTFDTSRVTNMAYMFSDLKNLRELDISSFKLAQQKDRIFENIKSLDKIHVNSEFSLRGSAVNSAGVLSNEWTHAEKDIVYSRFAGEYDGSVPGWYERKGISSALEFDEETKTVTVGKGTIGSSFKFKQYEEQLNGAKIHKIKFPDKVQLKNSSTGLFRDLTEVQEIEGLENLDTSKVTDMSLMFSGLSAITTLDLSTFDTSNVTNMAYMFSDLKNLRELDISSFKLAKQKDHIFWNTKSLNKIHVNSEFSLRGEAVNSVGVLSNEWRHVEKDIVYTKFVREYDGSEPGWYERVL</sequence>